<evidence type="ECO:0000313" key="2">
    <source>
        <dbReference type="Proteomes" id="UP000621492"/>
    </source>
</evidence>
<reference evidence="1" key="1">
    <citation type="journal article" date="2014" name="Int. J. Syst. Evol. Microbiol.">
        <title>Complete genome sequence of Corynebacterium casei LMG S-19264T (=DSM 44701T), isolated from a smear-ripened cheese.</title>
        <authorList>
            <consortium name="US DOE Joint Genome Institute (JGI-PGF)"/>
            <person name="Walter F."/>
            <person name="Albersmeier A."/>
            <person name="Kalinowski J."/>
            <person name="Ruckert C."/>
        </authorList>
    </citation>
    <scope>NUCLEOTIDE SEQUENCE</scope>
    <source>
        <strain evidence="1">CGMCC 1.15454</strain>
    </source>
</reference>
<name>A0A9W5TXM1_9BACI</name>
<gene>
    <name evidence="1" type="ORF">GCM10011409_21360</name>
</gene>
<reference evidence="1" key="2">
    <citation type="submission" date="2020-09" db="EMBL/GenBank/DDBJ databases">
        <authorList>
            <person name="Sun Q."/>
            <person name="Zhou Y."/>
        </authorList>
    </citation>
    <scope>NUCLEOTIDE SEQUENCE</scope>
    <source>
        <strain evidence="1">CGMCC 1.15454</strain>
    </source>
</reference>
<evidence type="ECO:0000313" key="1">
    <source>
        <dbReference type="EMBL" id="GGB43472.1"/>
    </source>
</evidence>
<protein>
    <submittedName>
        <fullName evidence="1">Uncharacterized protein</fullName>
    </submittedName>
</protein>
<dbReference type="Proteomes" id="UP000621492">
    <property type="component" value="Unassembled WGS sequence"/>
</dbReference>
<accession>A0A9W5TXM1</accession>
<sequence>MSEWLTTGEMIDRLKVGEIAEGTAEYEVTRTNKGIVFSDGVPLYVNSFALDIKWRILPNYVSFEKAMQAIKNGRNVVFHDKETERKIYTHAYQHFSIFFEEYNWNDLLTGDWTIEGDN</sequence>
<dbReference type="EMBL" id="BMJD01000014">
    <property type="protein sequence ID" value="GGB43472.1"/>
    <property type="molecule type" value="Genomic_DNA"/>
</dbReference>
<dbReference type="AlphaFoldDB" id="A0A9W5TXM1"/>
<organism evidence="1 2">
    <name type="scientific">Lentibacillus populi</name>
    <dbReference type="NCBI Taxonomy" id="1827502"/>
    <lineage>
        <taxon>Bacteria</taxon>
        <taxon>Bacillati</taxon>
        <taxon>Bacillota</taxon>
        <taxon>Bacilli</taxon>
        <taxon>Bacillales</taxon>
        <taxon>Bacillaceae</taxon>
        <taxon>Lentibacillus</taxon>
    </lineage>
</organism>
<proteinExistence type="predicted"/>
<comment type="caution">
    <text evidence="1">The sequence shown here is derived from an EMBL/GenBank/DDBJ whole genome shotgun (WGS) entry which is preliminary data.</text>
</comment>
<keyword evidence="2" id="KW-1185">Reference proteome</keyword>
<dbReference type="RefSeq" id="WP_188725131.1">
    <property type="nucleotide sequence ID" value="NZ_BMJD01000014.1"/>
</dbReference>